<dbReference type="InterPro" id="IPR015814">
    <property type="entry name" value="Pgluconate_DH_NAD-bd_C"/>
</dbReference>
<feature type="domain" description="Phosphogluconate dehydrogenase NAD-binding putative C-terminal" evidence="1">
    <location>
        <begin position="151"/>
        <end position="218"/>
    </location>
</feature>
<dbReference type="EMBL" id="JACHLY010000001">
    <property type="protein sequence ID" value="MBB5998464.1"/>
    <property type="molecule type" value="Genomic_DNA"/>
</dbReference>
<dbReference type="Gene3D" id="3.40.50.720">
    <property type="entry name" value="NAD(P)-binding Rossmann-like Domain"/>
    <property type="match status" value="1"/>
</dbReference>
<gene>
    <name evidence="2" type="ORF">HNR25_002215</name>
</gene>
<organism evidence="2 3">
    <name type="scientific">Streptomonospora salina</name>
    <dbReference type="NCBI Taxonomy" id="104205"/>
    <lineage>
        <taxon>Bacteria</taxon>
        <taxon>Bacillati</taxon>
        <taxon>Actinomycetota</taxon>
        <taxon>Actinomycetes</taxon>
        <taxon>Streptosporangiales</taxon>
        <taxon>Nocardiopsidaceae</taxon>
        <taxon>Streptomonospora</taxon>
    </lineage>
</organism>
<comment type="caution">
    <text evidence="2">The sequence shown here is derived from an EMBL/GenBank/DDBJ whole genome shotgun (WGS) entry which is preliminary data.</text>
</comment>
<proteinExistence type="predicted"/>
<dbReference type="AlphaFoldDB" id="A0A841E7L6"/>
<evidence type="ECO:0000313" key="2">
    <source>
        <dbReference type="EMBL" id="MBB5998464.1"/>
    </source>
</evidence>
<evidence type="ECO:0000313" key="3">
    <source>
        <dbReference type="Proteomes" id="UP000578077"/>
    </source>
</evidence>
<reference evidence="2 3" key="1">
    <citation type="submission" date="2020-08" db="EMBL/GenBank/DDBJ databases">
        <title>Sequencing the genomes of 1000 actinobacteria strains.</title>
        <authorList>
            <person name="Klenk H.-P."/>
        </authorList>
    </citation>
    <scope>NUCLEOTIDE SEQUENCE [LARGE SCALE GENOMIC DNA]</scope>
    <source>
        <strain evidence="2 3">DSM 44593</strain>
    </source>
</reference>
<dbReference type="Proteomes" id="UP000578077">
    <property type="component" value="Unassembled WGS sequence"/>
</dbReference>
<accession>A0A841E7L6</accession>
<name>A0A841E7L6_9ACTN</name>
<dbReference type="InterPro" id="IPR013328">
    <property type="entry name" value="6PGD_dom2"/>
</dbReference>
<sequence length="248" mass="26268">MRRAEEAGLEPRSLAELVETSEVVLSLVPPAQAEAAADAVQREGFDGVYVEANAIRPGRVEAIASKLPHSQVVDACVIGPPPVDRTPAVPTRFFASGPEDLLSRIGDSFADTAVEFHALGPQVGRASGLKMAQSTVQKGSRMLAALGHALAADYGVGEALTDSVEGWAHPASDPAKLPALAGRAWRWEPEMRDTAQALDESGLPPGAITAIADALKAWEPFKDRTDIDLHDILAALHNLEFDSDQETP</sequence>
<dbReference type="InterPro" id="IPR008927">
    <property type="entry name" value="6-PGluconate_DH-like_C_sf"/>
</dbReference>
<protein>
    <submittedName>
        <fullName evidence="2">3-hydroxyisobutyrate dehydrogenase-like beta-hydroxyacid dehydrogenase</fullName>
    </submittedName>
</protein>
<dbReference type="InterPro" id="IPR036291">
    <property type="entry name" value="NAD(P)-bd_dom_sf"/>
</dbReference>
<dbReference type="SUPFAM" id="SSF48179">
    <property type="entry name" value="6-phosphogluconate dehydrogenase C-terminal domain-like"/>
    <property type="match status" value="1"/>
</dbReference>
<keyword evidence="3" id="KW-1185">Reference proteome</keyword>
<evidence type="ECO:0000259" key="1">
    <source>
        <dbReference type="Pfam" id="PF09130"/>
    </source>
</evidence>
<dbReference type="Pfam" id="PF09130">
    <property type="entry name" value="DUF1932"/>
    <property type="match status" value="1"/>
</dbReference>
<dbReference type="Gene3D" id="1.10.1040.10">
    <property type="entry name" value="N-(1-d-carboxylethyl)-l-norvaline Dehydrogenase, domain 2"/>
    <property type="match status" value="1"/>
</dbReference>
<dbReference type="SUPFAM" id="SSF51735">
    <property type="entry name" value="NAD(P)-binding Rossmann-fold domains"/>
    <property type="match status" value="1"/>
</dbReference>